<dbReference type="AlphaFoldDB" id="A0A841TP76"/>
<reference evidence="2 3" key="1">
    <citation type="submission" date="2020-08" db="EMBL/GenBank/DDBJ databases">
        <title>Cohnella phylogeny.</title>
        <authorList>
            <person name="Dunlap C."/>
        </authorList>
    </citation>
    <scope>NUCLEOTIDE SEQUENCE [LARGE SCALE GENOMIC DNA]</scope>
    <source>
        <strain evidence="2 3">DSM 25239</strain>
    </source>
</reference>
<dbReference type="InterPro" id="IPR045633">
    <property type="entry name" value="DUF6414"/>
</dbReference>
<dbReference type="RefSeq" id="WP_185133977.1">
    <property type="nucleotide sequence ID" value="NZ_JACJVR010000002.1"/>
</dbReference>
<dbReference type="Proteomes" id="UP000553776">
    <property type="component" value="Unassembled WGS sequence"/>
</dbReference>
<accession>A0A841TP76</accession>
<organism evidence="2 3">
    <name type="scientific">Cohnella xylanilytica</name>
    <dbReference type="NCBI Taxonomy" id="557555"/>
    <lineage>
        <taxon>Bacteria</taxon>
        <taxon>Bacillati</taxon>
        <taxon>Bacillota</taxon>
        <taxon>Bacilli</taxon>
        <taxon>Bacillales</taxon>
        <taxon>Paenibacillaceae</taxon>
        <taxon>Cohnella</taxon>
    </lineage>
</organism>
<sequence length="318" mass="35511">MKEFIYLDTAFLHSFIAQENNGLPTTSSSEYQESETKSNQTGKNNQLVNEGQVEASSGEFNIPHILSTPSGKLKYKLGNIRTTNSSISLTQLEAGKEIISKQLHDDALNQFEDYLNKNNLLVVAGNKSEPGDFILIKGRFTIFDIDHLSDVMDPEKISFGIELAAHAQLQTLLQVAATTNDNKIKNHIRSEQEKLKSQSKDMKKSLEQVSGVLSYLKNVLPNSSFLRIGSFIAPLKQEHLRESSKELVFKYGKSSLEITLLGKFTKIFDNFINTEDSTKESPIGGIVSFLESFDELFSSMGILKKGDKIISPIAIYFE</sequence>
<keyword evidence="3" id="KW-1185">Reference proteome</keyword>
<evidence type="ECO:0000256" key="1">
    <source>
        <dbReference type="SAM" id="MobiDB-lite"/>
    </source>
</evidence>
<feature type="region of interest" description="Disordered" evidence="1">
    <location>
        <begin position="22"/>
        <end position="46"/>
    </location>
</feature>
<evidence type="ECO:0000313" key="3">
    <source>
        <dbReference type="Proteomes" id="UP000553776"/>
    </source>
</evidence>
<evidence type="ECO:0000313" key="2">
    <source>
        <dbReference type="EMBL" id="MBB6689955.1"/>
    </source>
</evidence>
<dbReference type="EMBL" id="JACJVR010000002">
    <property type="protein sequence ID" value="MBB6689955.1"/>
    <property type="molecule type" value="Genomic_DNA"/>
</dbReference>
<proteinExistence type="predicted"/>
<gene>
    <name evidence="2" type="ORF">H7B90_00925</name>
</gene>
<comment type="caution">
    <text evidence="2">The sequence shown here is derived from an EMBL/GenBank/DDBJ whole genome shotgun (WGS) entry which is preliminary data.</text>
</comment>
<dbReference type="Pfam" id="PF19952">
    <property type="entry name" value="DUF6414"/>
    <property type="match status" value="1"/>
</dbReference>
<name>A0A841TP76_9BACL</name>
<protein>
    <submittedName>
        <fullName evidence="2">Uncharacterized protein</fullName>
    </submittedName>
</protein>